<dbReference type="InterPro" id="IPR006202">
    <property type="entry name" value="Neur_chan_lig-bd"/>
</dbReference>
<keyword evidence="3" id="KW-1003">Cell membrane</keyword>
<keyword evidence="15" id="KW-0175">Coiled coil</keyword>
<keyword evidence="5 16" id="KW-1133">Transmembrane helix</keyword>
<evidence type="ECO:0000256" key="14">
    <source>
        <dbReference type="ARBA" id="ARBA00034099"/>
    </source>
</evidence>
<evidence type="ECO:0000256" key="4">
    <source>
        <dbReference type="ARBA" id="ARBA00022692"/>
    </source>
</evidence>
<dbReference type="Gene3D" id="1.20.58.390">
    <property type="entry name" value="Neurotransmitter-gated ion-channel transmembrane domain"/>
    <property type="match status" value="2"/>
</dbReference>
<evidence type="ECO:0000256" key="9">
    <source>
        <dbReference type="ARBA" id="ARBA00023157"/>
    </source>
</evidence>
<dbReference type="NCBIfam" id="TIGR00860">
    <property type="entry name" value="LIC"/>
    <property type="match status" value="1"/>
</dbReference>
<evidence type="ECO:0000256" key="7">
    <source>
        <dbReference type="ARBA" id="ARBA00023065"/>
    </source>
</evidence>
<dbReference type="Gene3D" id="2.70.170.10">
    <property type="entry name" value="Neurotransmitter-gated ion-channel ligand-binding domain"/>
    <property type="match status" value="1"/>
</dbReference>
<evidence type="ECO:0000313" key="20">
    <source>
        <dbReference type="RefSeq" id="XP_055876698.1"/>
    </source>
</evidence>
<evidence type="ECO:0000256" key="15">
    <source>
        <dbReference type="SAM" id="Coils"/>
    </source>
</evidence>
<dbReference type="RefSeq" id="XP_055876698.1">
    <property type="nucleotide sequence ID" value="XM_056020723.1"/>
</dbReference>
<evidence type="ECO:0000256" key="13">
    <source>
        <dbReference type="ARBA" id="ARBA00023303"/>
    </source>
</evidence>
<evidence type="ECO:0000259" key="18">
    <source>
        <dbReference type="Pfam" id="PF02932"/>
    </source>
</evidence>
<dbReference type="CDD" id="cd19051">
    <property type="entry name" value="LGIC_TM_cation"/>
    <property type="match status" value="1"/>
</dbReference>
<evidence type="ECO:0000256" key="12">
    <source>
        <dbReference type="ARBA" id="ARBA00023286"/>
    </source>
</evidence>
<sequence>MLQRTVRITFVRIDTLLQMATFTIIVWLLMSVLVTSQKMKPTTKEDKEFDDELNITSKEKILIKRLIERYARMGKEGRPVVNTSDAVRVDFGLSLIQILDVDIKDQVLKTNVWYEYTWTDVLLRWDIEHYDNITDVRIPSEHVWLPDILLYNFADDRLKEQRNALVVVQHDGSVLWMPQAILRSSCAFDTLYFPFDEQTCVLKFGSWTYNGFKLDIHFKPGRQSFDLMDYIENNEWSIIENSGYRNIKTYTCCPEPYPDLKFKLVLRRRVAFYTFILIMPCALLSLLTMVIFWVPPESPAKLTLGMNIFLAFFVLLLLLAESTPKAASTIPLIGAYFCMNMIMITLSEVLACVVANMHFRGVRINRVPKCLRVFMINFMARVLCVRDQLFEKEANPVVATGQPKKRWTAGRVGGETSRPQYPYTDISFAQVRLLDNGAEKRLQDQGVDGGECRGGGMDSRGVPGFAFPPIGDEYLSHSQSSAQVLEELKAIREMLEKVREKKARAEEKDKVVHEWRMVGLVTDRIIFCFYLVTNCIGLMVIFVWQIKRDPPYLKGFAEM</sequence>
<dbReference type="PANTHER" id="PTHR18945">
    <property type="entry name" value="NEUROTRANSMITTER GATED ION CHANNEL"/>
    <property type="match status" value="1"/>
</dbReference>
<keyword evidence="9" id="KW-1015">Disulfide bond</keyword>
<dbReference type="SUPFAM" id="SSF90112">
    <property type="entry name" value="Neurotransmitter-gated ion-channel transmembrane pore"/>
    <property type="match status" value="1"/>
</dbReference>
<protein>
    <submittedName>
        <fullName evidence="20 21">Neuronal acetylcholine receptor subunit alpha-10-like isoform X1</fullName>
    </submittedName>
</protein>
<evidence type="ECO:0000256" key="16">
    <source>
        <dbReference type="SAM" id="Phobius"/>
    </source>
</evidence>
<feature type="coiled-coil region" evidence="15">
    <location>
        <begin position="481"/>
        <end position="511"/>
    </location>
</feature>
<dbReference type="OMA" id="REWRVIC"/>
<dbReference type="PRINTS" id="PR00254">
    <property type="entry name" value="NICOTINICR"/>
</dbReference>
<evidence type="ECO:0000256" key="3">
    <source>
        <dbReference type="ARBA" id="ARBA00022475"/>
    </source>
</evidence>
<evidence type="ECO:0000259" key="17">
    <source>
        <dbReference type="Pfam" id="PF02931"/>
    </source>
</evidence>
<dbReference type="FunFam" id="2.70.170.10:FF:000016">
    <property type="entry name" value="Nicotinic acetylcholine receptor subunit"/>
    <property type="match status" value="1"/>
</dbReference>
<dbReference type="InterPro" id="IPR002394">
    <property type="entry name" value="Nicotinic_acetylcholine_rcpt"/>
</dbReference>
<evidence type="ECO:0000256" key="5">
    <source>
        <dbReference type="ARBA" id="ARBA00022989"/>
    </source>
</evidence>
<keyword evidence="11" id="KW-0325">Glycoprotein</keyword>
<dbReference type="GO" id="GO:0045211">
    <property type="term" value="C:postsynaptic membrane"/>
    <property type="evidence" value="ECO:0007669"/>
    <property type="project" value="InterPro"/>
</dbReference>
<dbReference type="GO" id="GO:0004888">
    <property type="term" value="F:transmembrane signaling receptor activity"/>
    <property type="evidence" value="ECO:0007669"/>
    <property type="project" value="InterPro"/>
</dbReference>
<feature type="transmembrane region" description="Helical" evidence="16">
    <location>
        <begin position="524"/>
        <end position="544"/>
    </location>
</feature>
<feature type="transmembrane region" description="Helical" evidence="16">
    <location>
        <begin position="270"/>
        <end position="294"/>
    </location>
</feature>
<accession>A0A9W2ZP61</accession>
<feature type="domain" description="Neurotransmitter-gated ion-channel ligand-binding" evidence="17">
    <location>
        <begin position="62"/>
        <end position="270"/>
    </location>
</feature>
<dbReference type="SUPFAM" id="SSF63712">
    <property type="entry name" value="Nicotinic receptor ligand binding domain-like"/>
    <property type="match status" value="1"/>
</dbReference>
<dbReference type="GeneID" id="106050278"/>
<dbReference type="OrthoDB" id="5975154at2759"/>
<dbReference type="InterPro" id="IPR006029">
    <property type="entry name" value="Neurotrans-gated_channel_TM"/>
</dbReference>
<feature type="transmembrane region" description="Helical" evidence="16">
    <location>
        <begin position="15"/>
        <end position="34"/>
    </location>
</feature>
<reference evidence="20 21" key="1">
    <citation type="submission" date="2025-04" db="UniProtKB">
        <authorList>
            <consortium name="RefSeq"/>
        </authorList>
    </citation>
    <scope>IDENTIFICATION</scope>
</reference>
<dbReference type="InterPro" id="IPR038050">
    <property type="entry name" value="Neuro_actylchol_rec"/>
</dbReference>
<keyword evidence="12" id="KW-1071">Ligand-gated ion channel</keyword>
<feature type="transmembrane region" description="Helical" evidence="16">
    <location>
        <begin position="300"/>
        <end position="320"/>
    </location>
</feature>
<evidence type="ECO:0000256" key="8">
    <source>
        <dbReference type="ARBA" id="ARBA00023136"/>
    </source>
</evidence>
<evidence type="ECO:0000313" key="22">
    <source>
        <dbReference type="RefSeq" id="XP_055876700.1"/>
    </source>
</evidence>
<dbReference type="Proteomes" id="UP001165740">
    <property type="component" value="Chromosome 2"/>
</dbReference>
<dbReference type="RefSeq" id="XP_055876700.1">
    <property type="nucleotide sequence ID" value="XM_056020725.1"/>
</dbReference>
<dbReference type="InterPro" id="IPR036719">
    <property type="entry name" value="Neuro-gated_channel_TM_sf"/>
</dbReference>
<dbReference type="PRINTS" id="PR00252">
    <property type="entry name" value="NRIONCHANNEL"/>
</dbReference>
<keyword evidence="4 16" id="KW-0812">Transmembrane</keyword>
<organism evidence="19 22">
    <name type="scientific">Biomphalaria glabrata</name>
    <name type="common">Bloodfluke planorb</name>
    <name type="synonym">Freshwater snail</name>
    <dbReference type="NCBI Taxonomy" id="6526"/>
    <lineage>
        <taxon>Eukaryota</taxon>
        <taxon>Metazoa</taxon>
        <taxon>Spiralia</taxon>
        <taxon>Lophotrochozoa</taxon>
        <taxon>Mollusca</taxon>
        <taxon>Gastropoda</taxon>
        <taxon>Heterobranchia</taxon>
        <taxon>Euthyneura</taxon>
        <taxon>Panpulmonata</taxon>
        <taxon>Hygrophila</taxon>
        <taxon>Lymnaeoidea</taxon>
        <taxon>Planorbidae</taxon>
        <taxon>Biomphalaria</taxon>
    </lineage>
</organism>
<dbReference type="CDD" id="cd19033">
    <property type="entry name" value="LGIC_ECD_nAChR_proto-like"/>
    <property type="match status" value="1"/>
</dbReference>
<keyword evidence="10" id="KW-0675">Receptor</keyword>
<keyword evidence="8 16" id="KW-0472">Membrane</keyword>
<keyword evidence="6" id="KW-0770">Synapse</keyword>
<feature type="transmembrane region" description="Helical" evidence="16">
    <location>
        <begin position="332"/>
        <end position="359"/>
    </location>
</feature>
<proteinExistence type="inferred from homology"/>
<keyword evidence="2" id="KW-0813">Transport</keyword>
<dbReference type="InterPro" id="IPR036734">
    <property type="entry name" value="Neur_chan_lig-bd_sf"/>
</dbReference>
<keyword evidence="13" id="KW-0407">Ion channel</keyword>
<dbReference type="InterPro" id="IPR006201">
    <property type="entry name" value="Neur_channel"/>
</dbReference>
<keyword evidence="19" id="KW-1185">Reference proteome</keyword>
<name>A0A9W2ZP61_BIOGL</name>
<evidence type="ECO:0000313" key="21">
    <source>
        <dbReference type="RefSeq" id="XP_055876699.1"/>
    </source>
</evidence>
<evidence type="ECO:0000256" key="11">
    <source>
        <dbReference type="ARBA" id="ARBA00023180"/>
    </source>
</evidence>
<dbReference type="RefSeq" id="XP_055876699.1">
    <property type="nucleotide sequence ID" value="XM_056020724.1"/>
</dbReference>
<comment type="similarity">
    <text evidence="1">Belongs to the ligand-gated ion channel (TC 1.A.9) family. Acetylcholine receptor (TC 1.A.9.1) subfamily.</text>
</comment>
<evidence type="ECO:0000256" key="10">
    <source>
        <dbReference type="ARBA" id="ARBA00023170"/>
    </source>
</evidence>
<dbReference type="AlphaFoldDB" id="A0A9W2ZP61"/>
<comment type="subcellular location">
    <subcellularLocation>
        <location evidence="14">Synaptic cell membrane</location>
        <topology evidence="14">Multi-pass membrane protein</topology>
    </subcellularLocation>
</comment>
<gene>
    <name evidence="20 21 22" type="primary">LOC106050278</name>
</gene>
<feature type="domain" description="Neurotransmitter-gated ion-channel transmembrane" evidence="18">
    <location>
        <begin position="277"/>
        <end position="542"/>
    </location>
</feature>
<evidence type="ECO:0000313" key="19">
    <source>
        <dbReference type="Proteomes" id="UP001165740"/>
    </source>
</evidence>
<dbReference type="Pfam" id="PF02932">
    <property type="entry name" value="Neur_chan_memb"/>
    <property type="match status" value="1"/>
</dbReference>
<dbReference type="Pfam" id="PF02931">
    <property type="entry name" value="Neur_chan_LBD"/>
    <property type="match status" value="1"/>
</dbReference>
<dbReference type="GO" id="GO:0022848">
    <property type="term" value="F:acetylcholine-gated monoatomic cation-selective channel activity"/>
    <property type="evidence" value="ECO:0007669"/>
    <property type="project" value="InterPro"/>
</dbReference>
<evidence type="ECO:0000256" key="6">
    <source>
        <dbReference type="ARBA" id="ARBA00023018"/>
    </source>
</evidence>
<keyword evidence="7" id="KW-0406">Ion transport</keyword>
<evidence type="ECO:0000256" key="1">
    <source>
        <dbReference type="ARBA" id="ARBA00009237"/>
    </source>
</evidence>
<evidence type="ECO:0000256" key="2">
    <source>
        <dbReference type="ARBA" id="ARBA00022448"/>
    </source>
</evidence>